<evidence type="ECO:0000256" key="1">
    <source>
        <dbReference type="SAM" id="MobiDB-lite"/>
    </source>
</evidence>
<comment type="caution">
    <text evidence="2">The sequence shown here is derived from an EMBL/GenBank/DDBJ whole genome shotgun (WGS) entry which is preliminary data.</text>
</comment>
<accession>A0AAU9K7Z1</accession>
<name>A0AAU9K7Z1_9CILI</name>
<feature type="region of interest" description="Disordered" evidence="1">
    <location>
        <begin position="15"/>
        <end position="42"/>
    </location>
</feature>
<gene>
    <name evidence="2" type="ORF">BSTOLATCC_MIC59911</name>
</gene>
<evidence type="ECO:0000313" key="3">
    <source>
        <dbReference type="Proteomes" id="UP001162131"/>
    </source>
</evidence>
<dbReference type="AlphaFoldDB" id="A0AAU9K7Z1"/>
<evidence type="ECO:0008006" key="4">
    <source>
        <dbReference type="Google" id="ProtNLM"/>
    </source>
</evidence>
<feature type="compositionally biased region" description="Low complexity" evidence="1">
    <location>
        <begin position="21"/>
        <end position="33"/>
    </location>
</feature>
<keyword evidence="3" id="KW-1185">Reference proteome</keyword>
<organism evidence="2 3">
    <name type="scientific">Blepharisma stoltei</name>
    <dbReference type="NCBI Taxonomy" id="1481888"/>
    <lineage>
        <taxon>Eukaryota</taxon>
        <taxon>Sar</taxon>
        <taxon>Alveolata</taxon>
        <taxon>Ciliophora</taxon>
        <taxon>Postciliodesmatophora</taxon>
        <taxon>Heterotrichea</taxon>
        <taxon>Heterotrichida</taxon>
        <taxon>Blepharismidae</taxon>
        <taxon>Blepharisma</taxon>
    </lineage>
</organism>
<sequence>MIAGLLNQFCCCSTARKPKSSRSQLPRSPLSSPIKVMPDSPPYSNNVYLDNSSPENSPLHQRSLSWIGYSTVTRVKFLCSNCLKNAEGYCKECNYAKFCKKCYEEKHTLKPMFHTLRKYN</sequence>
<protein>
    <recommendedName>
        <fullName evidence="4">Cysteine-rich interactor of PDZ three</fullName>
    </recommendedName>
</protein>
<dbReference type="EMBL" id="CAJZBQ010000057">
    <property type="protein sequence ID" value="CAG9334112.1"/>
    <property type="molecule type" value="Genomic_DNA"/>
</dbReference>
<evidence type="ECO:0000313" key="2">
    <source>
        <dbReference type="EMBL" id="CAG9334112.1"/>
    </source>
</evidence>
<proteinExistence type="predicted"/>
<dbReference type="Proteomes" id="UP001162131">
    <property type="component" value="Unassembled WGS sequence"/>
</dbReference>
<reference evidence="2" key="1">
    <citation type="submission" date="2021-09" db="EMBL/GenBank/DDBJ databases">
        <authorList>
            <consortium name="AG Swart"/>
            <person name="Singh M."/>
            <person name="Singh A."/>
            <person name="Seah K."/>
            <person name="Emmerich C."/>
        </authorList>
    </citation>
    <scope>NUCLEOTIDE SEQUENCE</scope>
    <source>
        <strain evidence="2">ATCC30299</strain>
    </source>
</reference>